<keyword evidence="6 7" id="KW-0472">Membrane</keyword>
<feature type="transmembrane region" description="Helical" evidence="7">
    <location>
        <begin position="240"/>
        <end position="265"/>
    </location>
</feature>
<dbReference type="InterPro" id="IPR035906">
    <property type="entry name" value="MetI-like_sf"/>
</dbReference>
<protein>
    <submittedName>
        <fullName evidence="9">Peptide ABC transporter permease</fullName>
    </submittedName>
</protein>
<dbReference type="AlphaFoldDB" id="A0A512BPZ7"/>
<feature type="transmembrane region" description="Helical" evidence="7">
    <location>
        <begin position="80"/>
        <end position="103"/>
    </location>
</feature>
<gene>
    <name evidence="9" type="ORF">MAE02_17320</name>
</gene>
<comment type="subcellular location">
    <subcellularLocation>
        <location evidence="1 7">Cell membrane</location>
        <topology evidence="1 7">Multi-pass membrane protein</topology>
    </subcellularLocation>
</comment>
<dbReference type="InterPro" id="IPR050366">
    <property type="entry name" value="BP-dependent_transpt_permease"/>
</dbReference>
<dbReference type="Proteomes" id="UP000321085">
    <property type="component" value="Unassembled WGS sequence"/>
</dbReference>
<evidence type="ECO:0000256" key="6">
    <source>
        <dbReference type="ARBA" id="ARBA00023136"/>
    </source>
</evidence>
<evidence type="ECO:0000256" key="2">
    <source>
        <dbReference type="ARBA" id="ARBA00022448"/>
    </source>
</evidence>
<dbReference type="GO" id="GO:0055085">
    <property type="term" value="P:transmembrane transport"/>
    <property type="evidence" value="ECO:0007669"/>
    <property type="project" value="InterPro"/>
</dbReference>
<keyword evidence="3" id="KW-1003">Cell membrane</keyword>
<feature type="domain" description="ABC transmembrane type-1" evidence="8">
    <location>
        <begin position="76"/>
        <end position="265"/>
    </location>
</feature>
<dbReference type="PANTHER" id="PTHR43386">
    <property type="entry name" value="OLIGOPEPTIDE TRANSPORT SYSTEM PERMEASE PROTEIN APPC"/>
    <property type="match status" value="1"/>
</dbReference>
<sequence>MLNVAAVQRRGIRLTLWFSILIIGICALVAIFGPWIVPHDPTEFVTDEPFGRPQVGIWLGSDYLGRDLLSRLIDGTRTTLVMALVATVLAHLLGDCLGLLAALRGGWVDAVISRIADLILSLPKIIVGLVIVAALGSSVLVIVMLAAVVYAAGVFRIARALGSDLVGMDFIKVAKSRGEGPGWILFSEIFPHVAQPLAADFAIRMSFAILFMSSLSFLGLGVQPPLADWGGLVRENLGGLAGGSLAPIFPAMAIAVTSIALNLLVDNIGEQQLQKKGA</sequence>
<keyword evidence="4 7" id="KW-0812">Transmembrane</keyword>
<organism evidence="9 10">
    <name type="scientific">Microvirga aerophila</name>
    <dbReference type="NCBI Taxonomy" id="670291"/>
    <lineage>
        <taxon>Bacteria</taxon>
        <taxon>Pseudomonadati</taxon>
        <taxon>Pseudomonadota</taxon>
        <taxon>Alphaproteobacteria</taxon>
        <taxon>Hyphomicrobiales</taxon>
        <taxon>Methylobacteriaceae</taxon>
        <taxon>Microvirga</taxon>
    </lineage>
</organism>
<evidence type="ECO:0000259" key="8">
    <source>
        <dbReference type="PROSITE" id="PS50928"/>
    </source>
</evidence>
<feature type="transmembrane region" description="Helical" evidence="7">
    <location>
        <begin position="139"/>
        <end position="158"/>
    </location>
</feature>
<feature type="transmembrane region" description="Helical" evidence="7">
    <location>
        <begin position="201"/>
        <end position="220"/>
    </location>
</feature>
<dbReference type="RefSeq" id="WP_114186341.1">
    <property type="nucleotide sequence ID" value="NZ_BJYU01000018.1"/>
</dbReference>
<evidence type="ECO:0000256" key="5">
    <source>
        <dbReference type="ARBA" id="ARBA00022989"/>
    </source>
</evidence>
<comment type="caution">
    <text evidence="9">The sequence shown here is derived from an EMBL/GenBank/DDBJ whole genome shotgun (WGS) entry which is preliminary data.</text>
</comment>
<name>A0A512BPZ7_9HYPH</name>
<proteinExistence type="inferred from homology"/>
<dbReference type="PANTHER" id="PTHR43386:SF25">
    <property type="entry name" value="PEPTIDE ABC TRANSPORTER PERMEASE PROTEIN"/>
    <property type="match status" value="1"/>
</dbReference>
<dbReference type="SUPFAM" id="SSF161098">
    <property type="entry name" value="MetI-like"/>
    <property type="match status" value="1"/>
</dbReference>
<feature type="transmembrane region" description="Helical" evidence="7">
    <location>
        <begin position="115"/>
        <end position="133"/>
    </location>
</feature>
<evidence type="ECO:0000313" key="9">
    <source>
        <dbReference type="EMBL" id="GEO14036.1"/>
    </source>
</evidence>
<dbReference type="Pfam" id="PF00528">
    <property type="entry name" value="BPD_transp_1"/>
    <property type="match status" value="1"/>
</dbReference>
<keyword evidence="5 7" id="KW-1133">Transmembrane helix</keyword>
<dbReference type="EMBL" id="BJYU01000018">
    <property type="protein sequence ID" value="GEO14036.1"/>
    <property type="molecule type" value="Genomic_DNA"/>
</dbReference>
<dbReference type="PROSITE" id="PS50928">
    <property type="entry name" value="ABC_TM1"/>
    <property type="match status" value="1"/>
</dbReference>
<comment type="similarity">
    <text evidence="7">Belongs to the binding-protein-dependent transport system permease family.</text>
</comment>
<accession>A0A512BPZ7</accession>
<evidence type="ECO:0000256" key="3">
    <source>
        <dbReference type="ARBA" id="ARBA00022475"/>
    </source>
</evidence>
<keyword evidence="10" id="KW-1185">Reference proteome</keyword>
<keyword evidence="2 7" id="KW-0813">Transport</keyword>
<dbReference type="Gene3D" id="1.10.3720.10">
    <property type="entry name" value="MetI-like"/>
    <property type="match status" value="1"/>
</dbReference>
<evidence type="ECO:0000256" key="4">
    <source>
        <dbReference type="ARBA" id="ARBA00022692"/>
    </source>
</evidence>
<dbReference type="InterPro" id="IPR000515">
    <property type="entry name" value="MetI-like"/>
</dbReference>
<reference evidence="9 10" key="1">
    <citation type="submission" date="2019-07" db="EMBL/GenBank/DDBJ databases">
        <title>Whole genome shotgun sequence of Microvirga aerophila NBRC 106136.</title>
        <authorList>
            <person name="Hosoyama A."/>
            <person name="Uohara A."/>
            <person name="Ohji S."/>
            <person name="Ichikawa N."/>
        </authorList>
    </citation>
    <scope>NUCLEOTIDE SEQUENCE [LARGE SCALE GENOMIC DNA]</scope>
    <source>
        <strain evidence="9 10">NBRC 106136</strain>
    </source>
</reference>
<dbReference type="OrthoDB" id="9766870at2"/>
<evidence type="ECO:0000256" key="1">
    <source>
        <dbReference type="ARBA" id="ARBA00004651"/>
    </source>
</evidence>
<dbReference type="CDD" id="cd06261">
    <property type="entry name" value="TM_PBP2"/>
    <property type="match status" value="1"/>
</dbReference>
<feature type="transmembrane region" description="Helical" evidence="7">
    <location>
        <begin position="12"/>
        <end position="37"/>
    </location>
</feature>
<evidence type="ECO:0000313" key="10">
    <source>
        <dbReference type="Proteomes" id="UP000321085"/>
    </source>
</evidence>
<dbReference type="GO" id="GO:0005886">
    <property type="term" value="C:plasma membrane"/>
    <property type="evidence" value="ECO:0007669"/>
    <property type="project" value="UniProtKB-SubCell"/>
</dbReference>
<evidence type="ECO:0000256" key="7">
    <source>
        <dbReference type="RuleBase" id="RU363032"/>
    </source>
</evidence>